<comment type="caution">
    <text evidence="1">The sequence shown here is derived from an EMBL/GenBank/DDBJ whole genome shotgun (WGS) entry which is preliminary data.</text>
</comment>
<dbReference type="InterPro" id="IPR018735">
    <property type="entry name" value="DUF2277"/>
</dbReference>
<evidence type="ECO:0000313" key="2">
    <source>
        <dbReference type="Proteomes" id="UP001501822"/>
    </source>
</evidence>
<organism evidence="1 2">
    <name type="scientific">Actinoallomurus spadix</name>
    <dbReference type="NCBI Taxonomy" id="79912"/>
    <lineage>
        <taxon>Bacteria</taxon>
        <taxon>Bacillati</taxon>
        <taxon>Actinomycetota</taxon>
        <taxon>Actinomycetes</taxon>
        <taxon>Streptosporangiales</taxon>
        <taxon>Thermomonosporaceae</taxon>
        <taxon>Actinoallomurus</taxon>
    </lineage>
</organism>
<protein>
    <submittedName>
        <fullName evidence="1">DUF2277 domain-containing protein</fullName>
    </submittedName>
</protein>
<accession>A0ABP3G7Y3</accession>
<dbReference type="EMBL" id="BAAABM010000017">
    <property type="protein sequence ID" value="GAA0336258.1"/>
    <property type="molecule type" value="Genomic_DNA"/>
</dbReference>
<proteinExistence type="predicted"/>
<dbReference type="Pfam" id="PF10041">
    <property type="entry name" value="DUF2277"/>
    <property type="match status" value="1"/>
</dbReference>
<keyword evidence="2" id="KW-1185">Reference proteome</keyword>
<dbReference type="Proteomes" id="UP001501822">
    <property type="component" value="Unassembled WGS sequence"/>
</dbReference>
<gene>
    <name evidence="1" type="ORF">GCM10010151_27360</name>
</gene>
<name>A0ABP3G7Y3_9ACTN</name>
<evidence type="ECO:0000313" key="1">
    <source>
        <dbReference type="EMBL" id="GAA0336258.1"/>
    </source>
</evidence>
<dbReference type="RefSeq" id="WP_252807203.1">
    <property type="nucleotide sequence ID" value="NZ_BAAABM010000017.1"/>
</dbReference>
<sequence>MCRSIKTLRPPAAEEVTDEDIRAAALQYVRKVSGFRRPAAHNQAVFDRAVDEVTRATTALLAGLEVRGARSRT</sequence>
<reference evidence="2" key="1">
    <citation type="journal article" date="2019" name="Int. J. Syst. Evol. Microbiol.">
        <title>The Global Catalogue of Microorganisms (GCM) 10K type strain sequencing project: providing services to taxonomists for standard genome sequencing and annotation.</title>
        <authorList>
            <consortium name="The Broad Institute Genomics Platform"/>
            <consortium name="The Broad Institute Genome Sequencing Center for Infectious Disease"/>
            <person name="Wu L."/>
            <person name="Ma J."/>
        </authorList>
    </citation>
    <scope>NUCLEOTIDE SEQUENCE [LARGE SCALE GENOMIC DNA]</scope>
    <source>
        <strain evidence="2">JCM 3146</strain>
    </source>
</reference>